<evidence type="ECO:0000259" key="5">
    <source>
        <dbReference type="Pfam" id="PF05118"/>
    </source>
</evidence>
<sequence length="301" mass="34812">MGLLIFALFVASACYVQLRGKVRHERLTRRLTDHSNLMAPLNCLFYAFSAVKRQPYIDVATFSELSVLQDNWQLIRDEALALDRTREIKASDQLDDLGFNSFFRTGWKRFYLSWYGEPVTSAARLCPKTTQLLAGLPSVKGAMFAMLPPGARLVKHRDPYAGSLRYHLGLVTPNVPECYIDVDGERYHWRDGEAVMFDETYIHYAENKTDCNRIVLFLDIKRPVTFAPVDWLNRAFSQLVMSATATKNLPGDKVGWLNRSFAHVYQLRRLGKKLKAYNTRLYYSLQYALYALLIYLFFFAR</sequence>
<keyword evidence="2" id="KW-0223">Dioxygenase</keyword>
<dbReference type="PANTHER" id="PTHR46332:SF5">
    <property type="entry name" value="ASPARTATE BETA-HYDROXYLASE DOMAIN CONTAINING 2"/>
    <property type="match status" value="1"/>
</dbReference>
<protein>
    <submittedName>
        <fullName evidence="6">Aspartyl/asparaginyl beta-hydroxylase domain-containing protein</fullName>
    </submittedName>
</protein>
<evidence type="ECO:0000256" key="2">
    <source>
        <dbReference type="ARBA" id="ARBA00022964"/>
    </source>
</evidence>
<dbReference type="EMBL" id="JAULRT010000035">
    <property type="protein sequence ID" value="MDO3381365.1"/>
    <property type="molecule type" value="Genomic_DNA"/>
</dbReference>
<evidence type="ECO:0000256" key="3">
    <source>
        <dbReference type="ARBA" id="ARBA00023002"/>
    </source>
</evidence>
<feature type="domain" description="Aspartyl/asparaginy/proline hydroxylase" evidence="5">
    <location>
        <begin position="70"/>
        <end position="223"/>
    </location>
</feature>
<accession>A0ABT8TB66</accession>
<name>A0ABT8TB66_9GAMM</name>
<dbReference type="Proteomes" id="UP001168380">
    <property type="component" value="Unassembled WGS sequence"/>
</dbReference>
<keyword evidence="4" id="KW-0812">Transmembrane</keyword>
<keyword evidence="7" id="KW-1185">Reference proteome</keyword>
<dbReference type="InterPro" id="IPR051821">
    <property type="entry name" value="Asp/Asn_beta-hydroxylase"/>
</dbReference>
<dbReference type="Gene3D" id="2.60.120.330">
    <property type="entry name" value="B-lactam Antibiotic, Isopenicillin N Synthase, Chain"/>
    <property type="match status" value="1"/>
</dbReference>
<dbReference type="InterPro" id="IPR027443">
    <property type="entry name" value="IPNS-like_sf"/>
</dbReference>
<feature type="transmembrane region" description="Helical" evidence="4">
    <location>
        <begin position="281"/>
        <end position="300"/>
    </location>
</feature>
<proteinExistence type="inferred from homology"/>
<organism evidence="6 7">
    <name type="scientific">Gilvimarinus algae</name>
    <dbReference type="NCBI Taxonomy" id="3058037"/>
    <lineage>
        <taxon>Bacteria</taxon>
        <taxon>Pseudomonadati</taxon>
        <taxon>Pseudomonadota</taxon>
        <taxon>Gammaproteobacteria</taxon>
        <taxon>Cellvibrionales</taxon>
        <taxon>Cellvibrionaceae</taxon>
        <taxon>Gilvimarinus</taxon>
    </lineage>
</organism>
<dbReference type="PANTHER" id="PTHR46332">
    <property type="entry name" value="ASPARTATE BETA-HYDROXYLASE DOMAIN-CONTAINING PROTEIN 2"/>
    <property type="match status" value="1"/>
</dbReference>
<keyword evidence="3" id="KW-0560">Oxidoreductase</keyword>
<evidence type="ECO:0000313" key="6">
    <source>
        <dbReference type="EMBL" id="MDO3381365.1"/>
    </source>
</evidence>
<evidence type="ECO:0000256" key="1">
    <source>
        <dbReference type="ARBA" id="ARBA00007730"/>
    </source>
</evidence>
<reference evidence="6" key="1">
    <citation type="submission" date="2023-07" db="EMBL/GenBank/DDBJ databases">
        <title>Gilvimarinus algae sp. nov., isolated from the surface of Kelp.</title>
        <authorList>
            <person name="Sun Y.Y."/>
            <person name="Gong Y."/>
            <person name="Du Z.J."/>
        </authorList>
    </citation>
    <scope>NUCLEOTIDE SEQUENCE</scope>
    <source>
        <strain evidence="6">SDUM040014</strain>
    </source>
</reference>
<dbReference type="SUPFAM" id="SSF51197">
    <property type="entry name" value="Clavaminate synthase-like"/>
    <property type="match status" value="1"/>
</dbReference>
<comment type="similarity">
    <text evidence="1">Belongs to the aspartyl/asparaginyl beta-hydroxylase family.</text>
</comment>
<evidence type="ECO:0000256" key="4">
    <source>
        <dbReference type="SAM" id="Phobius"/>
    </source>
</evidence>
<comment type="caution">
    <text evidence="6">The sequence shown here is derived from an EMBL/GenBank/DDBJ whole genome shotgun (WGS) entry which is preliminary data.</text>
</comment>
<dbReference type="RefSeq" id="WP_302711502.1">
    <property type="nucleotide sequence ID" value="NZ_JAULRT010000035.1"/>
</dbReference>
<dbReference type="Pfam" id="PF05118">
    <property type="entry name" value="Asp_Arg_Hydrox"/>
    <property type="match status" value="1"/>
</dbReference>
<dbReference type="InterPro" id="IPR007803">
    <property type="entry name" value="Asp/Arg/Pro-Hydrxlase"/>
</dbReference>
<keyword evidence="4" id="KW-0472">Membrane</keyword>
<keyword evidence="4" id="KW-1133">Transmembrane helix</keyword>
<evidence type="ECO:0000313" key="7">
    <source>
        <dbReference type="Proteomes" id="UP001168380"/>
    </source>
</evidence>
<gene>
    <name evidence="6" type="ORF">QWI16_04215</name>
</gene>